<proteinExistence type="predicted"/>
<evidence type="ECO:0000313" key="2">
    <source>
        <dbReference type="Proteomes" id="UP001285244"/>
    </source>
</evidence>
<gene>
    <name evidence="1" type="ORF">MOZ64_05520</name>
</gene>
<organism evidence="1 2">
    <name type="scientific">Absicoccus intestinalis</name>
    <dbReference type="NCBI Taxonomy" id="2926319"/>
    <lineage>
        <taxon>Bacteria</taxon>
        <taxon>Bacillati</taxon>
        <taxon>Bacillota</taxon>
        <taxon>Erysipelotrichia</taxon>
        <taxon>Erysipelotrichales</taxon>
        <taxon>Erysipelotrichaceae</taxon>
        <taxon>Absicoccus</taxon>
    </lineage>
</organism>
<accession>A0ABU4WNH9</accession>
<evidence type="ECO:0000313" key="1">
    <source>
        <dbReference type="EMBL" id="MDX8417298.1"/>
    </source>
</evidence>
<dbReference type="EMBL" id="JALBUS010000006">
    <property type="protein sequence ID" value="MDX8417298.1"/>
    <property type="molecule type" value="Genomic_DNA"/>
</dbReference>
<comment type="caution">
    <text evidence="1">The sequence shown here is derived from an EMBL/GenBank/DDBJ whole genome shotgun (WGS) entry which is preliminary data.</text>
</comment>
<dbReference type="RefSeq" id="WP_320325592.1">
    <property type="nucleotide sequence ID" value="NZ_JALBUS010000006.1"/>
</dbReference>
<name>A0ABU4WNH9_9FIRM</name>
<keyword evidence="2" id="KW-1185">Reference proteome</keyword>
<sequence>MYEYQIDDSHRQGLLLLAYIEYITPKDAIYVKSVGKYVKMGKKWIFMDKKPKNISFFYQKRKKSNEKWDEMGN</sequence>
<reference evidence="1 2" key="1">
    <citation type="submission" date="2022-03" db="EMBL/GenBank/DDBJ databases">
        <title>Novel taxa within the pig intestine.</title>
        <authorList>
            <person name="Wylensek D."/>
            <person name="Bishof K."/>
            <person name="Afrizal A."/>
            <person name="Clavel T."/>
        </authorList>
    </citation>
    <scope>NUCLEOTIDE SEQUENCE [LARGE SCALE GENOMIC DNA]</scope>
    <source>
        <strain evidence="1 2">Cla-KB-P134</strain>
    </source>
</reference>
<protein>
    <submittedName>
        <fullName evidence="1">Uncharacterized protein</fullName>
    </submittedName>
</protein>
<dbReference type="Proteomes" id="UP001285244">
    <property type="component" value="Unassembled WGS sequence"/>
</dbReference>